<dbReference type="Gene3D" id="1.10.150.240">
    <property type="entry name" value="Putative phosphatase, domain 2"/>
    <property type="match status" value="1"/>
</dbReference>
<protein>
    <submittedName>
        <fullName evidence="1">HAD family hydrolase</fullName>
    </submittedName>
</protein>
<dbReference type="SUPFAM" id="SSF56784">
    <property type="entry name" value="HAD-like"/>
    <property type="match status" value="1"/>
</dbReference>
<dbReference type="Proteomes" id="UP000664417">
    <property type="component" value="Unassembled WGS sequence"/>
</dbReference>
<sequence>MAGLRYPTLIFDWDGTLIDSIPRIVRCFQESFRQLGLTPPADNAIQATIGLPIATALRQVAPNEAVLPELAALYRTIWRGDSVPQATLFDGVPDMLQTLKDAGYQLLIGTGKSRVGLEREMNNNGVAPFFSHSLCGDESFPKPDPRFLTELCRIAGVTPNICLMIGDSDLDMAMAEDVPMDAVAVTSGSVSRAVLMRHAPVACLALATELPAWLEPEPK</sequence>
<gene>
    <name evidence="1" type="ORF">J3U88_31840</name>
</gene>
<dbReference type="RefSeq" id="WP_207863071.1">
    <property type="nucleotide sequence ID" value="NZ_JAFREP010000049.1"/>
</dbReference>
<dbReference type="SFLD" id="SFLDS00003">
    <property type="entry name" value="Haloacid_Dehalogenase"/>
    <property type="match status" value="1"/>
</dbReference>
<keyword evidence="1" id="KW-0378">Hydrolase</keyword>
<dbReference type="GO" id="GO:0005829">
    <property type="term" value="C:cytosol"/>
    <property type="evidence" value="ECO:0007669"/>
    <property type="project" value="TreeGrafter"/>
</dbReference>
<dbReference type="InterPro" id="IPR023198">
    <property type="entry name" value="PGP-like_dom2"/>
</dbReference>
<dbReference type="PANTHER" id="PTHR43434:SF24">
    <property type="entry name" value="HYDROLASE-RELATED"/>
    <property type="match status" value="1"/>
</dbReference>
<proteinExistence type="predicted"/>
<dbReference type="GO" id="GO:0006281">
    <property type="term" value="P:DNA repair"/>
    <property type="evidence" value="ECO:0007669"/>
    <property type="project" value="TreeGrafter"/>
</dbReference>
<dbReference type="Gene3D" id="3.40.50.1000">
    <property type="entry name" value="HAD superfamily/HAD-like"/>
    <property type="match status" value="1"/>
</dbReference>
<dbReference type="AlphaFoldDB" id="A0A8J7U7K5"/>
<reference evidence="1" key="1">
    <citation type="submission" date="2021-03" db="EMBL/GenBank/DDBJ databases">
        <authorList>
            <person name="Wang G."/>
        </authorList>
    </citation>
    <scope>NUCLEOTIDE SEQUENCE</scope>
    <source>
        <strain evidence="1">KCTC 12899</strain>
    </source>
</reference>
<keyword evidence="2" id="KW-1185">Reference proteome</keyword>
<name>A0A8J7U7K5_9BACT</name>
<accession>A0A8J7U7K5</accession>
<evidence type="ECO:0000313" key="1">
    <source>
        <dbReference type="EMBL" id="MBO1323099.1"/>
    </source>
</evidence>
<dbReference type="Pfam" id="PF13419">
    <property type="entry name" value="HAD_2"/>
    <property type="match status" value="1"/>
</dbReference>
<dbReference type="PANTHER" id="PTHR43434">
    <property type="entry name" value="PHOSPHOGLYCOLATE PHOSPHATASE"/>
    <property type="match status" value="1"/>
</dbReference>
<organism evidence="1 2">
    <name type="scientific">Acanthopleuribacter pedis</name>
    <dbReference type="NCBI Taxonomy" id="442870"/>
    <lineage>
        <taxon>Bacteria</taxon>
        <taxon>Pseudomonadati</taxon>
        <taxon>Acidobacteriota</taxon>
        <taxon>Holophagae</taxon>
        <taxon>Acanthopleuribacterales</taxon>
        <taxon>Acanthopleuribacteraceae</taxon>
        <taxon>Acanthopleuribacter</taxon>
    </lineage>
</organism>
<evidence type="ECO:0000313" key="2">
    <source>
        <dbReference type="Proteomes" id="UP000664417"/>
    </source>
</evidence>
<dbReference type="InterPro" id="IPR041492">
    <property type="entry name" value="HAD_2"/>
</dbReference>
<dbReference type="InterPro" id="IPR050155">
    <property type="entry name" value="HAD-like_hydrolase_sf"/>
</dbReference>
<dbReference type="InterPro" id="IPR023214">
    <property type="entry name" value="HAD_sf"/>
</dbReference>
<dbReference type="EMBL" id="JAFREP010000049">
    <property type="protein sequence ID" value="MBO1323099.1"/>
    <property type="molecule type" value="Genomic_DNA"/>
</dbReference>
<dbReference type="InterPro" id="IPR036412">
    <property type="entry name" value="HAD-like_sf"/>
</dbReference>
<comment type="caution">
    <text evidence="1">The sequence shown here is derived from an EMBL/GenBank/DDBJ whole genome shotgun (WGS) entry which is preliminary data.</text>
</comment>
<dbReference type="GO" id="GO:0008967">
    <property type="term" value="F:phosphoglycolate phosphatase activity"/>
    <property type="evidence" value="ECO:0007669"/>
    <property type="project" value="TreeGrafter"/>
</dbReference>
<dbReference type="SFLD" id="SFLDG01129">
    <property type="entry name" value="C1.5:_HAD__Beta-PGM__Phosphata"/>
    <property type="match status" value="1"/>
</dbReference>